<name>A0ABS1FP35_9FLAO</name>
<organism evidence="1 2">
    <name type="scientific">Chryseobacterium paridis</name>
    <dbReference type="NCBI Taxonomy" id="2800328"/>
    <lineage>
        <taxon>Bacteria</taxon>
        <taxon>Pseudomonadati</taxon>
        <taxon>Bacteroidota</taxon>
        <taxon>Flavobacteriia</taxon>
        <taxon>Flavobacteriales</taxon>
        <taxon>Weeksellaceae</taxon>
        <taxon>Chryseobacterium group</taxon>
        <taxon>Chryseobacterium</taxon>
    </lineage>
</organism>
<dbReference type="RefSeq" id="WP_200241373.1">
    <property type="nucleotide sequence ID" value="NZ_JAENHK010000001.1"/>
</dbReference>
<accession>A0ABS1FP35</accession>
<dbReference type="EMBL" id="JAENHK010000001">
    <property type="protein sequence ID" value="MBK1894190.1"/>
    <property type="molecule type" value="Genomic_DNA"/>
</dbReference>
<evidence type="ECO:0000313" key="1">
    <source>
        <dbReference type="EMBL" id="MBK1894190.1"/>
    </source>
</evidence>
<gene>
    <name evidence="1" type="ORF">JHL15_00305</name>
</gene>
<evidence type="ECO:0008006" key="3">
    <source>
        <dbReference type="Google" id="ProtNLM"/>
    </source>
</evidence>
<reference evidence="2" key="1">
    <citation type="submission" date="2021-01" db="EMBL/GenBank/DDBJ databases">
        <title>Genome public.</title>
        <authorList>
            <person name="Liu C."/>
            <person name="Sun Q."/>
        </authorList>
    </citation>
    <scope>NUCLEOTIDE SEQUENCE [LARGE SCALE GENOMIC DNA]</scope>
    <source>
        <strain evidence="2">YIM B02567</strain>
    </source>
</reference>
<keyword evidence="2" id="KW-1185">Reference proteome</keyword>
<evidence type="ECO:0000313" key="2">
    <source>
        <dbReference type="Proteomes" id="UP000628669"/>
    </source>
</evidence>
<proteinExistence type="predicted"/>
<dbReference type="Proteomes" id="UP000628669">
    <property type="component" value="Unassembled WGS sequence"/>
</dbReference>
<protein>
    <recommendedName>
        <fullName evidence="3">Lipoprotein</fullName>
    </recommendedName>
</protein>
<sequence length="289" mass="32111">MKTKIFKSFLSFLVVLVLFESCNNTTESDASKNEIVSLNYKSRLIDSKAAQALGNGYLANNYALLSNQRLAKGMSGEDARQVSYPIEVLQAYVDYVGSKVGEETLIGVNLGQYPTDGIIDNHQKEDYMGYQTMYLMCYKNENDSISPINGMETLNHANLFPPAEVAPTYDKDFKNYVITDDAASRLYNAYSQNNGKVLDSKGIEVKRQYFYSVAVLKGYLQYVKDQAQLKGISDVNIVINFGQDSFSSGVENKSTGKGGDQCIYFTAFPRGNEMKNMTGNPLNTLSALK</sequence>
<comment type="caution">
    <text evidence="1">The sequence shown here is derived from an EMBL/GenBank/DDBJ whole genome shotgun (WGS) entry which is preliminary data.</text>
</comment>